<organism evidence="1 2">
    <name type="scientific">Clavelina lepadiformis</name>
    <name type="common">Light-bulb sea squirt</name>
    <name type="synonym">Ascidia lepadiformis</name>
    <dbReference type="NCBI Taxonomy" id="159417"/>
    <lineage>
        <taxon>Eukaryota</taxon>
        <taxon>Metazoa</taxon>
        <taxon>Chordata</taxon>
        <taxon>Tunicata</taxon>
        <taxon>Ascidiacea</taxon>
        <taxon>Aplousobranchia</taxon>
        <taxon>Clavelinidae</taxon>
        <taxon>Clavelina</taxon>
    </lineage>
</organism>
<reference evidence="1 2" key="1">
    <citation type="submission" date="2024-02" db="EMBL/GenBank/DDBJ databases">
        <authorList>
            <person name="Daric V."/>
            <person name="Darras S."/>
        </authorList>
    </citation>
    <scope>NUCLEOTIDE SEQUENCE [LARGE SCALE GENOMIC DNA]</scope>
</reference>
<name>A0ABP0GRL8_CLALP</name>
<proteinExistence type="predicted"/>
<sequence length="68" mass="7698">MVVVSRSERKSISQSRPNIRCPTNPGFTLDIRAGQFACISFQVPRVPHCQEVFIHIRIITCVEAQTEV</sequence>
<dbReference type="EMBL" id="CAWYQH010000141">
    <property type="protein sequence ID" value="CAK8694391.1"/>
    <property type="molecule type" value="Genomic_DNA"/>
</dbReference>
<comment type="caution">
    <text evidence="1">The sequence shown here is derived from an EMBL/GenBank/DDBJ whole genome shotgun (WGS) entry which is preliminary data.</text>
</comment>
<protein>
    <submittedName>
        <fullName evidence="1">Uncharacterized protein</fullName>
    </submittedName>
</protein>
<keyword evidence="2" id="KW-1185">Reference proteome</keyword>
<dbReference type="Proteomes" id="UP001642483">
    <property type="component" value="Unassembled WGS sequence"/>
</dbReference>
<accession>A0ABP0GRL8</accession>
<gene>
    <name evidence="1" type="ORF">CVLEPA_LOCUS27761</name>
</gene>
<evidence type="ECO:0000313" key="2">
    <source>
        <dbReference type="Proteomes" id="UP001642483"/>
    </source>
</evidence>
<evidence type="ECO:0000313" key="1">
    <source>
        <dbReference type="EMBL" id="CAK8694391.1"/>
    </source>
</evidence>